<dbReference type="VEuPathDB" id="MicrosporidiaDB:CWI36_1034p0010"/>
<name>A0A4Q9L5S3_9MICR</name>
<proteinExistence type="predicted"/>
<comment type="caution">
    <text evidence="1">The sequence shown here is derived from an EMBL/GenBank/DDBJ whole genome shotgun (WGS) entry which is preliminary data.</text>
</comment>
<organism evidence="1 2">
    <name type="scientific">Hamiltosporidium magnivora</name>
    <dbReference type="NCBI Taxonomy" id="148818"/>
    <lineage>
        <taxon>Eukaryota</taxon>
        <taxon>Fungi</taxon>
        <taxon>Fungi incertae sedis</taxon>
        <taxon>Microsporidia</taxon>
        <taxon>Dubosqiidae</taxon>
        <taxon>Hamiltosporidium</taxon>
    </lineage>
</organism>
<evidence type="ECO:0000313" key="2">
    <source>
        <dbReference type="Proteomes" id="UP000291404"/>
    </source>
</evidence>
<dbReference type="EMBL" id="PITI01001034">
    <property type="protein sequence ID" value="TBU02854.1"/>
    <property type="molecule type" value="Genomic_DNA"/>
</dbReference>
<evidence type="ECO:0000313" key="1">
    <source>
        <dbReference type="EMBL" id="TBU02854.1"/>
    </source>
</evidence>
<keyword evidence="2" id="KW-1185">Reference proteome</keyword>
<accession>A0A4Q9L5S3</accession>
<dbReference type="AlphaFoldDB" id="A0A4Q9L5S3"/>
<reference evidence="1 2" key="1">
    <citation type="submission" date="2017-12" db="EMBL/GenBank/DDBJ databases">
        <authorList>
            <person name="Pombert J.-F."/>
            <person name="Haag K.L."/>
            <person name="Ebert D."/>
        </authorList>
    </citation>
    <scope>NUCLEOTIDE SEQUENCE [LARGE SCALE GENOMIC DNA]</scope>
    <source>
        <strain evidence="1">BE-OM-2</strain>
    </source>
</reference>
<gene>
    <name evidence="1" type="ORF">CWI36_1034p0010</name>
</gene>
<protein>
    <submittedName>
        <fullName evidence="1">Uncharacterized protein</fullName>
    </submittedName>
</protein>
<sequence length="144" mass="17229">MSYTGGVKKKATRKIQKNNDKPRFIEYIPDIVIYHDINSLIYNMALKKRQIDDLSDYFSNIFSKYLNMETMQTELTPKIKKNLSKSVQQSQEENKYELFFQALILIVKDHINNYKESFCQKHKKWREDNHIKNFLLGNECVKLV</sequence>
<dbReference type="Proteomes" id="UP000291404">
    <property type="component" value="Unassembled WGS sequence"/>
</dbReference>